<dbReference type="KEGG" id="rsi:Runsl_5812"/>
<reference evidence="1 2" key="2">
    <citation type="journal article" date="2012" name="Stand. Genomic Sci.">
        <title>Complete genome sequence of the aquatic bacterium Runella slithyformis type strain (LSU 4(T)).</title>
        <authorList>
            <person name="Copeland A."/>
            <person name="Zhang X."/>
            <person name="Misra M."/>
            <person name="Lapidus A."/>
            <person name="Nolan M."/>
            <person name="Lucas S."/>
            <person name="Deshpande S."/>
            <person name="Cheng J.F."/>
            <person name="Tapia R."/>
            <person name="Goodwin L.A."/>
            <person name="Pitluck S."/>
            <person name="Liolios K."/>
            <person name="Pagani I."/>
            <person name="Ivanova N."/>
            <person name="Mikhailova N."/>
            <person name="Pati A."/>
            <person name="Chen A."/>
            <person name="Palaniappan K."/>
            <person name="Land M."/>
            <person name="Hauser L."/>
            <person name="Pan C."/>
            <person name="Jeffries C.D."/>
            <person name="Detter J.C."/>
            <person name="Brambilla E.M."/>
            <person name="Rohde M."/>
            <person name="Djao O.D."/>
            <person name="Goker M."/>
            <person name="Sikorski J."/>
            <person name="Tindall B.J."/>
            <person name="Woyke T."/>
            <person name="Bristow J."/>
            <person name="Eisen J.A."/>
            <person name="Markowitz V."/>
            <person name="Hugenholtz P."/>
            <person name="Kyrpides N.C."/>
            <person name="Klenk H.P."/>
            <person name="Mavromatis K."/>
        </authorList>
    </citation>
    <scope>NUCLEOTIDE SEQUENCE [LARGE SCALE GENOMIC DNA]</scope>
    <source>
        <strain evidence="2">ATCC 29530 / DSM 19594 / LMG 11500 / NCIMB 11436 / LSU 4</strain>
    </source>
</reference>
<sequence>MQITPSFRCPQDLSVASKLWVGIEKPADQGVELTIFDDRQRIVFHQYHTKGNAMLVQRFDIKNLYDGEYALYIRSGKEIVKKIFTVKTSEMTQVVLK</sequence>
<dbReference type="Proteomes" id="UP000000493">
    <property type="component" value="Plasmid pRUNSL04"/>
</dbReference>
<organism evidence="1 2">
    <name type="scientific">Runella slithyformis (strain ATCC 29530 / DSM 19594 / LMG 11500 / NCIMB 11436 / LSU 4)</name>
    <dbReference type="NCBI Taxonomy" id="761193"/>
    <lineage>
        <taxon>Bacteria</taxon>
        <taxon>Pseudomonadati</taxon>
        <taxon>Bacteroidota</taxon>
        <taxon>Cytophagia</taxon>
        <taxon>Cytophagales</taxon>
        <taxon>Spirosomataceae</taxon>
        <taxon>Runella</taxon>
    </lineage>
</organism>
<evidence type="ECO:0000313" key="1">
    <source>
        <dbReference type="EMBL" id="AEI52219.1"/>
    </source>
</evidence>
<evidence type="ECO:0000313" key="2">
    <source>
        <dbReference type="Proteomes" id="UP000000493"/>
    </source>
</evidence>
<evidence type="ECO:0008006" key="3">
    <source>
        <dbReference type="Google" id="ProtNLM"/>
    </source>
</evidence>
<dbReference type="RefSeq" id="WP_013931331.1">
    <property type="nucleotide sequence ID" value="NC_015705.1"/>
</dbReference>
<proteinExistence type="predicted"/>
<dbReference type="EMBL" id="CP002863">
    <property type="protein sequence ID" value="AEI52219.1"/>
    <property type="molecule type" value="Genomic_DNA"/>
</dbReference>
<name>A0A7U3ZRU8_RUNSL</name>
<dbReference type="AlphaFoldDB" id="A0A7U3ZRU8"/>
<keyword evidence="2" id="KW-1185">Reference proteome</keyword>
<gene>
    <name evidence="1" type="ordered locus">Runsl_5812</name>
</gene>
<accession>A0A7U3ZRU8</accession>
<reference evidence="2" key="1">
    <citation type="submission" date="2011-06" db="EMBL/GenBank/DDBJ databases">
        <title>The complete genome of plasmid 4 of Runella slithyformis DSM 19594.</title>
        <authorList>
            <consortium name="US DOE Joint Genome Institute (JGI-PGF)"/>
            <person name="Lucas S."/>
            <person name="Han J."/>
            <person name="Lapidus A."/>
            <person name="Bruce D."/>
            <person name="Goodwin L."/>
            <person name="Pitluck S."/>
            <person name="Peters L."/>
            <person name="Kyrpides N."/>
            <person name="Mavromatis K."/>
            <person name="Ivanova N."/>
            <person name="Ovchinnikova G."/>
            <person name="Zhang X."/>
            <person name="Misra M."/>
            <person name="Detter J.C."/>
            <person name="Tapia R."/>
            <person name="Han C."/>
            <person name="Land M."/>
            <person name="Hauser L."/>
            <person name="Markowitz V."/>
            <person name="Cheng J.-F."/>
            <person name="Hugenholtz P."/>
            <person name="Woyke T."/>
            <person name="Wu D."/>
            <person name="Tindall B."/>
            <person name="Faehrich R."/>
            <person name="Brambilla E."/>
            <person name="Klenk H.-P."/>
            <person name="Eisen J.A."/>
        </authorList>
    </citation>
    <scope>NUCLEOTIDE SEQUENCE [LARGE SCALE GENOMIC DNA]</scope>
    <source>
        <strain evidence="2">ATCC 29530 / DSM 19594 / LMG 11500 / NCIMB 11436 / LSU 4</strain>
        <plasmid evidence="2">pRUNSL04</plasmid>
    </source>
</reference>
<keyword evidence="1" id="KW-0614">Plasmid</keyword>
<protein>
    <recommendedName>
        <fullName evidence="3">T9SS type A sorting domain-containing protein</fullName>
    </recommendedName>
</protein>
<geneLocation type="plasmid" evidence="1 2">
    <name>pRUNSL04</name>
</geneLocation>